<reference evidence="1 2" key="1">
    <citation type="journal article" date="1992" name="Lakartidningen">
        <title>[Penicillin V and not amoxicillin is the first choice preparation in acute otitis].</title>
        <authorList>
            <person name="Kamme C."/>
            <person name="Lundgren K."/>
            <person name="Prellner K."/>
        </authorList>
    </citation>
    <scope>NUCLEOTIDE SEQUENCE [LARGE SCALE GENOMIC DNA]</scope>
    <source>
        <strain evidence="1 2">PC3997IV</strain>
    </source>
</reference>
<organism evidence="1 2">
    <name type="scientific">Brachyspira aalborgi</name>
    <dbReference type="NCBI Taxonomy" id="29522"/>
    <lineage>
        <taxon>Bacteria</taxon>
        <taxon>Pseudomonadati</taxon>
        <taxon>Spirochaetota</taxon>
        <taxon>Spirochaetia</taxon>
        <taxon>Brachyspirales</taxon>
        <taxon>Brachyspiraceae</taxon>
        <taxon>Brachyspira</taxon>
    </lineage>
</organism>
<dbReference type="AlphaFoldDB" id="A0A5C8ER18"/>
<proteinExistence type="predicted"/>
<evidence type="ECO:0000313" key="2">
    <source>
        <dbReference type="Proteomes" id="UP000325002"/>
    </source>
</evidence>
<dbReference type="EMBL" id="SAYD01000017">
    <property type="protein sequence ID" value="TXJ39421.1"/>
    <property type="molecule type" value="Genomic_DNA"/>
</dbReference>
<name>A0A5C8ER18_9SPIR</name>
<gene>
    <name evidence="1" type="ORF">EPJ81_04155</name>
</gene>
<evidence type="ECO:0000313" key="1">
    <source>
        <dbReference type="EMBL" id="TXJ39421.1"/>
    </source>
</evidence>
<dbReference type="RefSeq" id="WP_147544906.1">
    <property type="nucleotide sequence ID" value="NZ_SAYD01000017.1"/>
</dbReference>
<protein>
    <submittedName>
        <fullName evidence="1">Uncharacterized protein</fullName>
    </submittedName>
</protein>
<dbReference type="Proteomes" id="UP000325002">
    <property type="component" value="Unassembled WGS sequence"/>
</dbReference>
<comment type="caution">
    <text evidence="1">The sequence shown here is derived from an EMBL/GenBank/DDBJ whole genome shotgun (WGS) entry which is preliminary data.</text>
</comment>
<sequence>MANNTGFSFISLLEDINNINDIDTIIDEISYAIYHKIALRIGVSTIYINHVALHQALLIYSKDVYGFARTKKEIAKHIEDNNILDSIMYNIKYSAGFMLETDKPHINKKIAYLCYHLSCLKPFSASKMDANFYQDVEQMDYIENHFNEVIIYFIIIIILSSGKSNLNISDENKKHLIHSLRYRKLNRSSLELVFENIIPKYKLY</sequence>
<accession>A0A5C8ER18</accession>